<protein>
    <recommendedName>
        <fullName evidence="3">S9 family peptidase</fullName>
    </recommendedName>
</protein>
<feature type="non-terminal residue" evidence="1">
    <location>
        <position position="66"/>
    </location>
</feature>
<name>A0ABX1JRV6_9MICC</name>
<dbReference type="SUPFAM" id="SSF69304">
    <property type="entry name" value="Tricorn protease N-terminal domain"/>
    <property type="match status" value="1"/>
</dbReference>
<accession>A0ABX1JRV6</accession>
<evidence type="ECO:0000313" key="2">
    <source>
        <dbReference type="Proteomes" id="UP000523795"/>
    </source>
</evidence>
<gene>
    <name evidence="1" type="ORF">HER39_12820</name>
</gene>
<evidence type="ECO:0008006" key="3">
    <source>
        <dbReference type="Google" id="ProtNLM"/>
    </source>
</evidence>
<comment type="caution">
    <text evidence="1">The sequence shown here is derived from an EMBL/GenBank/DDBJ whole genome shotgun (WGS) entry which is preliminary data.</text>
</comment>
<keyword evidence="2" id="KW-1185">Reference proteome</keyword>
<reference evidence="1 2" key="1">
    <citation type="submission" date="2020-04" db="EMBL/GenBank/DDBJ databases">
        <authorList>
            <person name="Liu S."/>
        </authorList>
    </citation>
    <scope>NUCLEOTIDE SEQUENCE [LARGE SCALE GENOMIC DNA]</scope>
    <source>
        <strain evidence="1 2">CGMCC 1.15091</strain>
    </source>
</reference>
<proteinExistence type="predicted"/>
<dbReference type="EMBL" id="JAAZSR010000228">
    <property type="protein sequence ID" value="NKX51435.1"/>
    <property type="molecule type" value="Genomic_DNA"/>
</dbReference>
<dbReference type="Gene3D" id="2.120.10.60">
    <property type="entry name" value="Tricorn protease N-terminal domain"/>
    <property type="match status" value="1"/>
</dbReference>
<dbReference type="Proteomes" id="UP000523795">
    <property type="component" value="Unassembled WGS sequence"/>
</dbReference>
<sequence>MTFVAEDDVWVAPRAGGRAWRLSSLQLPARNPRFSPDGQNLAWSVVQGSAPEAVTSAVDGGGFRRL</sequence>
<evidence type="ECO:0000313" key="1">
    <source>
        <dbReference type="EMBL" id="NKX51435.1"/>
    </source>
</evidence>
<organism evidence="1 2">
    <name type="scientific">Arthrobacter deserti</name>
    <dbReference type="NCBI Taxonomy" id="1742687"/>
    <lineage>
        <taxon>Bacteria</taxon>
        <taxon>Bacillati</taxon>
        <taxon>Actinomycetota</taxon>
        <taxon>Actinomycetes</taxon>
        <taxon>Micrococcales</taxon>
        <taxon>Micrococcaceae</taxon>
        <taxon>Arthrobacter</taxon>
    </lineage>
</organism>